<dbReference type="KEGG" id="rba:RB4296"/>
<dbReference type="InParanoid" id="Q7USU3"/>
<evidence type="ECO:0000313" key="2">
    <source>
        <dbReference type="Proteomes" id="UP000001025"/>
    </source>
</evidence>
<keyword evidence="2" id="KW-1185">Reference proteome</keyword>
<dbReference type="Proteomes" id="UP000001025">
    <property type="component" value="Chromosome"/>
</dbReference>
<dbReference type="EnsemblBacteria" id="CAD73699">
    <property type="protein sequence ID" value="CAD73699"/>
    <property type="gene ID" value="RB4296"/>
</dbReference>
<proteinExistence type="predicted"/>
<dbReference type="OrthoDB" id="289843at2"/>
<sequence>MTRRSVTRSKTDFRDHLIEAMAPLLLASQYAKQVACEPWEFAVEIEQLVALGLAPNDFRWLVRSGLVTHRREVTLEGENGRHFQAAGDLTYCERSCFVLTDCGIRIAQQFHQAANVSLPVDSKLGIEQVSQNGTVHKQGVSKTSVPIWEAERRELRFDGEVVKHFKWVAVNQQAILNAFEEDGWPPRIDDPLPPNAEQDSKRRLADTIKCLNRKQCYAVVHFRGDGTGEGVIWEIVDLPE</sequence>
<dbReference type="EMBL" id="BX294140">
    <property type="protein sequence ID" value="CAD73699.1"/>
    <property type="molecule type" value="Genomic_DNA"/>
</dbReference>
<organism evidence="1 2">
    <name type="scientific">Rhodopirellula baltica (strain DSM 10527 / NCIMB 13988 / SH1)</name>
    <dbReference type="NCBI Taxonomy" id="243090"/>
    <lineage>
        <taxon>Bacteria</taxon>
        <taxon>Pseudomonadati</taxon>
        <taxon>Planctomycetota</taxon>
        <taxon>Planctomycetia</taxon>
        <taxon>Pirellulales</taxon>
        <taxon>Pirellulaceae</taxon>
        <taxon>Rhodopirellula</taxon>
    </lineage>
</organism>
<dbReference type="HOGENOM" id="CLU_1077108_0_0_0"/>
<reference evidence="1 2" key="1">
    <citation type="journal article" date="2003" name="Proc. Natl. Acad. Sci. U.S.A.">
        <title>Complete genome sequence of the marine planctomycete Pirellula sp. strain 1.</title>
        <authorList>
            <person name="Gloeckner F.O."/>
            <person name="Kube M."/>
            <person name="Bauer M."/>
            <person name="Teeling H."/>
            <person name="Lombardot T."/>
            <person name="Ludwig W."/>
            <person name="Gade D."/>
            <person name="Beck A."/>
            <person name="Borzym K."/>
            <person name="Heitmann K."/>
            <person name="Rabus R."/>
            <person name="Schlesner H."/>
            <person name="Amann R."/>
            <person name="Reinhardt R."/>
        </authorList>
    </citation>
    <scope>NUCLEOTIDE SEQUENCE [LARGE SCALE GENOMIC DNA]</scope>
    <source>
        <strain evidence="2">DSM 10527 / NCIMB 13988 / SH1</strain>
    </source>
</reference>
<accession>Q7USU3</accession>
<dbReference type="STRING" id="243090.RB4296"/>
<dbReference type="eggNOG" id="ENOG503424H">
    <property type="taxonomic scope" value="Bacteria"/>
</dbReference>
<name>Q7USU3_RHOBA</name>
<protein>
    <submittedName>
        <fullName evidence="1">Uncharacterized protein</fullName>
    </submittedName>
</protein>
<gene>
    <name evidence="1" type="ordered locus">RB4296</name>
</gene>
<evidence type="ECO:0000313" key="1">
    <source>
        <dbReference type="EMBL" id="CAD73699.1"/>
    </source>
</evidence>
<dbReference type="AlphaFoldDB" id="Q7USU3"/>